<evidence type="ECO:0000256" key="2">
    <source>
        <dbReference type="SAM" id="Phobius"/>
    </source>
</evidence>
<organism evidence="3 4">
    <name type="scientific">Candidatus Woesebacteria bacterium GW2011_GWA1_37_8</name>
    <dbReference type="NCBI Taxonomy" id="1618546"/>
    <lineage>
        <taxon>Bacteria</taxon>
        <taxon>Candidatus Woeseibacteriota</taxon>
    </lineage>
</organism>
<dbReference type="AlphaFoldDB" id="A0A0G0KSB0"/>
<dbReference type="EMBL" id="LBTR01000049">
    <property type="protein sequence ID" value="KKQ43466.1"/>
    <property type="molecule type" value="Genomic_DNA"/>
</dbReference>
<keyword evidence="2" id="KW-1133">Transmembrane helix</keyword>
<accession>A0A0G0KSB0</accession>
<keyword evidence="2" id="KW-0472">Membrane</keyword>
<keyword evidence="2" id="KW-0812">Transmembrane</keyword>
<evidence type="ECO:0000256" key="1">
    <source>
        <dbReference type="SAM" id="MobiDB-lite"/>
    </source>
</evidence>
<dbReference type="Proteomes" id="UP000034603">
    <property type="component" value="Unassembled WGS sequence"/>
</dbReference>
<evidence type="ECO:0000313" key="4">
    <source>
        <dbReference type="Proteomes" id="UP000034603"/>
    </source>
</evidence>
<proteinExistence type="predicted"/>
<name>A0A0G0KSB0_9BACT</name>
<feature type="region of interest" description="Disordered" evidence="1">
    <location>
        <begin position="32"/>
        <end position="126"/>
    </location>
</feature>
<feature type="compositionally biased region" description="Polar residues" evidence="1">
    <location>
        <begin position="117"/>
        <end position="126"/>
    </location>
</feature>
<gene>
    <name evidence="3" type="ORF">US62_C0049G0004</name>
</gene>
<feature type="compositionally biased region" description="Low complexity" evidence="1">
    <location>
        <begin position="92"/>
        <end position="105"/>
    </location>
</feature>
<feature type="transmembrane region" description="Helical" evidence="2">
    <location>
        <begin position="6"/>
        <end position="27"/>
    </location>
</feature>
<evidence type="ECO:0000313" key="3">
    <source>
        <dbReference type="EMBL" id="KKQ43466.1"/>
    </source>
</evidence>
<feature type="compositionally biased region" description="Polar residues" evidence="1">
    <location>
        <begin position="39"/>
        <end position="91"/>
    </location>
</feature>
<reference evidence="3 4" key="1">
    <citation type="journal article" date="2015" name="Nature">
        <title>rRNA introns, odd ribosomes, and small enigmatic genomes across a large radiation of phyla.</title>
        <authorList>
            <person name="Brown C.T."/>
            <person name="Hug L.A."/>
            <person name="Thomas B.C."/>
            <person name="Sharon I."/>
            <person name="Castelle C.J."/>
            <person name="Singh A."/>
            <person name="Wilkins M.J."/>
            <person name="Williams K.H."/>
            <person name="Banfield J.F."/>
        </authorList>
    </citation>
    <scope>NUCLEOTIDE SEQUENCE [LARGE SCALE GENOMIC DNA]</scope>
</reference>
<comment type="caution">
    <text evidence="3">The sequence shown here is derived from an EMBL/GenBank/DDBJ whole genome shotgun (WGS) entry which is preliminary data.</text>
</comment>
<sequence length="126" mass="13080">MLKKGFAALLLLIVLGILTIGLFVIAYNSKNKKVEESTNKIPNDNSDTKNSAATITPKNSQGTSKNQPTVTSITSNKTATPTYSYSPSAVLTATRTPTHALSTTTPPTPTEKKGGKPTSSAPSTGG</sequence>
<protein>
    <submittedName>
        <fullName evidence="3">Uncharacterized protein</fullName>
    </submittedName>
</protein>